<accession>W5TCB7</accession>
<reference evidence="1 2" key="1">
    <citation type="journal article" date="2014" name="Appl. Environ. Microbiol.">
        <title>Insights into the Microbial Degradation of Rubber and Gutta-Percha by Analysis of the Complete Genome of Nocardia nova SH22a.</title>
        <authorList>
            <person name="Luo Q."/>
            <person name="Hiessl S."/>
            <person name="Poehlein A."/>
            <person name="Daniel R."/>
            <person name="Steinbuchel A."/>
        </authorList>
    </citation>
    <scope>NUCLEOTIDE SEQUENCE [LARGE SCALE GENOMIC DNA]</scope>
    <source>
        <strain evidence="1">SH22a</strain>
    </source>
</reference>
<dbReference type="EMBL" id="CP006850">
    <property type="protein sequence ID" value="AHH16628.1"/>
    <property type="molecule type" value="Genomic_DNA"/>
</dbReference>
<name>W5TCB7_9NOCA</name>
<dbReference type="KEGG" id="nno:NONO_c18280"/>
<proteinExistence type="predicted"/>
<organism evidence="1 2">
    <name type="scientific">Nocardia nova SH22a</name>
    <dbReference type="NCBI Taxonomy" id="1415166"/>
    <lineage>
        <taxon>Bacteria</taxon>
        <taxon>Bacillati</taxon>
        <taxon>Actinomycetota</taxon>
        <taxon>Actinomycetes</taxon>
        <taxon>Mycobacteriales</taxon>
        <taxon>Nocardiaceae</taxon>
        <taxon>Nocardia</taxon>
    </lineage>
</organism>
<sequence length="211" mass="22199">MSDSTSHAVTGNVAVIDRPTPMVLSVARRLRDAVARGATYTAIDDVRTVRLSSATDAQQAFVTFAGTEITVSADSAAEPVLTWEVRWPDPAPAEVDGDALGGFAKEVQVLLSGADVDWRSAAETFWDRVSADRGMPPGLNLYCFDVNEFASFGDAATGYTFLGSSAALSRMFGGRSLVMEELEGGELALQGSLSDLSALIGANLKVVCGEL</sequence>
<keyword evidence="2" id="KW-1185">Reference proteome</keyword>
<evidence type="ECO:0000313" key="1">
    <source>
        <dbReference type="EMBL" id="AHH16628.1"/>
    </source>
</evidence>
<dbReference type="STRING" id="1415166.NONO_c18280"/>
<dbReference type="eggNOG" id="ENOG502ZQFW">
    <property type="taxonomic scope" value="Bacteria"/>
</dbReference>
<protein>
    <submittedName>
        <fullName evidence="1">Uncharacterized protein</fullName>
    </submittedName>
</protein>
<evidence type="ECO:0000313" key="2">
    <source>
        <dbReference type="Proteomes" id="UP000019150"/>
    </source>
</evidence>
<dbReference type="PATRIC" id="fig|1415166.3.peg.1852"/>
<dbReference type="Proteomes" id="UP000019150">
    <property type="component" value="Chromosome"/>
</dbReference>
<dbReference type="AlphaFoldDB" id="W5TCB7"/>
<gene>
    <name evidence="1" type="ORF">NONO_c18280</name>
</gene>
<dbReference type="HOGENOM" id="CLU_1249824_0_0_11"/>